<protein>
    <submittedName>
        <fullName evidence="2">Uncharacterized protein</fullName>
    </submittedName>
</protein>
<dbReference type="OrthoDB" id="1740265at2759"/>
<dbReference type="AlphaFoldDB" id="A0A7T8JXX8"/>
<reference evidence="3" key="1">
    <citation type="submission" date="2021-01" db="EMBL/GenBank/DDBJ databases">
        <title>Caligus Genome Assembly.</title>
        <authorList>
            <person name="Gallardo-Escarate C."/>
        </authorList>
    </citation>
    <scope>NUCLEOTIDE SEQUENCE [LARGE SCALE GENOMIC DNA]</scope>
</reference>
<feature type="region of interest" description="Disordered" evidence="1">
    <location>
        <begin position="1"/>
        <end position="53"/>
    </location>
</feature>
<evidence type="ECO:0000256" key="1">
    <source>
        <dbReference type="SAM" id="MobiDB-lite"/>
    </source>
</evidence>
<proteinExistence type="predicted"/>
<dbReference type="Proteomes" id="UP000595437">
    <property type="component" value="Chromosome 13"/>
</dbReference>
<sequence>LPETRMDLREPTLGNLAEEENEGETQQHRPASRMTSSDSSERAEGDCEPKFSLMRPNKVAGNAFSIPMIDAPLDGNEGLYKAVPSDTDDTSAFESDANRRISMEEGCLSGDGGMTTSDSGAELLGGFKRRMGRRSRRYGNSHSGHKNPSAMRSGSVIMIRKYGALPGDLFLGSNSLNCILYRDCGRRHCSNAQKLRSRNFMLSFQDFSSTSMMSSEKILELKEFGIRNIVLRDKEDNNKSVSTKDFLDNRVPEFFKNESLASELMGKLHDHDMNLIVEIHVVGDGDMDREYVEEGRLSLELQHTVAKAIKFWSQRGVDGIILMGLGHFVSDKWIGEALSDWRTVMAKYGTSSQHKILITELDFTLKTQDKLIMDKMDLLDATLHIPEPGNIIHALEDIFNITSWDTPVEYPWINWNLNSVRPLSNSLLALQMMLPGSVNVLKEDIESPAFKELASLRLESVPIYMNGNYKRCDCAESYEKERNFEFKWAHNGSLLQMERFYNRRNRFVYVGNFGGNESIYLESIGKMYSGGTVRVFTGGLSNITGNYAEFKDIVLEPGEALVMMLPK</sequence>
<dbReference type="EMBL" id="CP045902">
    <property type="protein sequence ID" value="QQP38216.1"/>
    <property type="molecule type" value="Genomic_DNA"/>
</dbReference>
<evidence type="ECO:0000313" key="2">
    <source>
        <dbReference type="EMBL" id="QQP38216.1"/>
    </source>
</evidence>
<keyword evidence="3" id="KW-1185">Reference proteome</keyword>
<accession>A0A7T8JXX8</accession>
<organism evidence="2 3">
    <name type="scientific">Caligus rogercresseyi</name>
    <name type="common">Sea louse</name>
    <dbReference type="NCBI Taxonomy" id="217165"/>
    <lineage>
        <taxon>Eukaryota</taxon>
        <taxon>Metazoa</taxon>
        <taxon>Ecdysozoa</taxon>
        <taxon>Arthropoda</taxon>
        <taxon>Crustacea</taxon>
        <taxon>Multicrustacea</taxon>
        <taxon>Hexanauplia</taxon>
        <taxon>Copepoda</taxon>
        <taxon>Siphonostomatoida</taxon>
        <taxon>Caligidae</taxon>
        <taxon>Caligus</taxon>
    </lineage>
</organism>
<feature type="compositionally biased region" description="Basic and acidic residues" evidence="1">
    <location>
        <begin position="39"/>
        <end position="49"/>
    </location>
</feature>
<feature type="non-terminal residue" evidence="2">
    <location>
        <position position="567"/>
    </location>
</feature>
<dbReference type="Gene3D" id="3.20.20.80">
    <property type="entry name" value="Glycosidases"/>
    <property type="match status" value="1"/>
</dbReference>
<name>A0A7T8JXX8_CALRO</name>
<evidence type="ECO:0000313" key="3">
    <source>
        <dbReference type="Proteomes" id="UP000595437"/>
    </source>
</evidence>
<dbReference type="CDD" id="cd00551">
    <property type="entry name" value="AmyAc_family"/>
    <property type="match status" value="1"/>
</dbReference>
<gene>
    <name evidence="2" type="ORF">FKW44_018729</name>
</gene>
<feature type="compositionally biased region" description="Basic and acidic residues" evidence="1">
    <location>
        <begin position="1"/>
        <end position="10"/>
    </location>
</feature>